<feature type="compositionally biased region" description="Low complexity" evidence="2">
    <location>
        <begin position="848"/>
        <end position="869"/>
    </location>
</feature>
<keyword evidence="1" id="KW-0175">Coiled coil</keyword>
<proteinExistence type="predicted"/>
<dbReference type="InterPro" id="IPR036895">
    <property type="entry name" value="Uracil-DNA_glycosylase-like_sf"/>
</dbReference>
<evidence type="ECO:0000256" key="2">
    <source>
        <dbReference type="SAM" id="MobiDB-lite"/>
    </source>
</evidence>
<organism evidence="3 4">
    <name type="scientific">Candidatus Wallbacteria bacterium HGW-Wallbacteria-1</name>
    <dbReference type="NCBI Taxonomy" id="2013854"/>
    <lineage>
        <taxon>Bacteria</taxon>
        <taxon>Candidatus Walliibacteriota</taxon>
    </lineage>
</organism>
<dbReference type="AlphaFoldDB" id="A0A2N1PM23"/>
<evidence type="ECO:0000256" key="1">
    <source>
        <dbReference type="SAM" id="Coils"/>
    </source>
</evidence>
<gene>
    <name evidence="3" type="ORF">CVV64_14625</name>
</gene>
<dbReference type="Proteomes" id="UP000233256">
    <property type="component" value="Unassembled WGS sequence"/>
</dbReference>
<feature type="region of interest" description="Disordered" evidence="2">
    <location>
        <begin position="835"/>
        <end position="869"/>
    </location>
</feature>
<protein>
    <submittedName>
        <fullName evidence="3">Uncharacterized protein</fullName>
    </submittedName>
</protein>
<reference evidence="3 4" key="1">
    <citation type="journal article" date="2017" name="ISME J.">
        <title>Potential for microbial H2 and metal transformations associated with novel bacteria and archaea in deep terrestrial subsurface sediments.</title>
        <authorList>
            <person name="Hernsdorf A.W."/>
            <person name="Amano Y."/>
            <person name="Miyakawa K."/>
            <person name="Ise K."/>
            <person name="Suzuki Y."/>
            <person name="Anantharaman K."/>
            <person name="Probst A."/>
            <person name="Burstein D."/>
            <person name="Thomas B.C."/>
            <person name="Banfield J.F."/>
        </authorList>
    </citation>
    <scope>NUCLEOTIDE SEQUENCE [LARGE SCALE GENOMIC DNA]</scope>
    <source>
        <strain evidence="3">HGW-Wallbacteria-1</strain>
    </source>
</reference>
<feature type="coiled-coil region" evidence="1">
    <location>
        <begin position="789"/>
        <end position="830"/>
    </location>
</feature>
<dbReference type="EMBL" id="PGXC01000019">
    <property type="protein sequence ID" value="PKK89370.1"/>
    <property type="molecule type" value="Genomic_DNA"/>
</dbReference>
<evidence type="ECO:0000313" key="3">
    <source>
        <dbReference type="EMBL" id="PKK89370.1"/>
    </source>
</evidence>
<dbReference type="Gene3D" id="3.40.470.10">
    <property type="entry name" value="Uracil-DNA glycosylase-like domain"/>
    <property type="match status" value="1"/>
</dbReference>
<evidence type="ECO:0000313" key="4">
    <source>
        <dbReference type="Proteomes" id="UP000233256"/>
    </source>
</evidence>
<sequence>MGRKGARTVDLNKILKIGSTQVEALKDFVRKQERPLPLEVIIDTLCDKIKLRIAENLTFKVYDPRNNYFDGDNIYWEKNNFFGRVLERELTNREHDLIEVLWDTKLSGAPLTNYLRKNKAVRMFYLINNDREPGEVQLYRLESRRKEAESSIDYDDLSRRLLWYLKQDPNFVTWGGKWYLKAMLREFTAVEMHRVIEMIRGENGPTSTKDILDEVFAINEKNLKYPAVHFSLSYLLSTVYRHEIAYLSPVNGGEWSGYDYIRTKLPVFPDFLREPRISPMGMSPYVNRELLPQDIKYSYEKEYDRYDAALNTSPMVKEIPALPRTLDFWEYQSGLIILSNLERAYFPRQYKLRFVDQHTKKEFNCYYDFEKGIIGGLDKWVGAHMIPGGEMEFRDMGYGNLFELRWRQTKKSFDYSPLRYAIASDELIEDGTKVEVGCGINNNSFIDPQDYGELKDLFAWVRDPSRSVHVIVHEMFRRFGPKVKMEKLATYCSLLAGPWTRAAFAACASVIASDKGFLQGRGEKGNNIFHYEKDLAGRPETPDPYDIINASFKEIVACENEDVNYVGDEADLRVLLRDYGHWIRLKENQSEKDRVEELKNRAHEFRKSYLKKTWIKKASDDEFMEMVKAVSDEFMTIPINTKLLDSEKIAIMKKAVYLIFDDARKVLKSLETVLEHEGKFYLEEIPFGFYLRLAQIHDPISFMAINRQLEIKLDLCHLRTWPNGSSALVILRDTMELLKAFRRVRPAYDAFDFEHMLYYATDVRGPVYLDSILNHVALERVKVRDVENRRNDRVKEEKKRREMARLEKEAVKVQEEIQRQKEEIVAAAAAGESAATADGSAGSGSEGATGRVAGKAKTAKTKTASGSETAAQRAASSVSVFTLMDEQGITFPDIAAFLRPQLQKRLSKIHTSLRNIHPFEAVEADAFANTIYWYWVDWLWSFIVQQKGTVNIDLSAVPDIGTLDKKTVAIIGGIRDLMKEEGMEVNFDEIKYCVIRDLKSLIQAKVIKLKNYEMTNFDEVPVMESGQVQSARDAARGEKVDSASAKKIQAFKKLSKKVQACAKCPLIPNIKCNVFTDGVDGMGKITGRMVPNRAMKATDSPSLVLLGTNPPSDRAGYAEGASDNFFARVLLGSPIPANEVFGTFLAKCSALGDNVSRSMFDNCTEYFAHEMELISPKGIVVVSEEVGKHLRLRKGAWGKWKGFDIYFLIHTQDIEKGAADRSKLIKELSEAYATAKSR</sequence>
<comment type="caution">
    <text evidence="3">The sequence shown here is derived from an EMBL/GenBank/DDBJ whole genome shotgun (WGS) entry which is preliminary data.</text>
</comment>
<name>A0A2N1PM23_9BACT</name>
<accession>A0A2N1PM23</accession>